<keyword evidence="3" id="KW-1185">Reference proteome</keyword>
<name>A0A6J8ATE8_MYTCO</name>
<feature type="compositionally biased region" description="Polar residues" evidence="1">
    <location>
        <begin position="119"/>
        <end position="131"/>
    </location>
</feature>
<evidence type="ECO:0000313" key="2">
    <source>
        <dbReference type="EMBL" id="CAC5371847.1"/>
    </source>
</evidence>
<dbReference type="AlphaFoldDB" id="A0A6J8ATE8"/>
<sequence>MMNLRNKQVHFRLGGETSPTNAPVVNRVTVQQTVIVPPITALRIDLESAGMASDYLIEPKGNTTLLVPKTVCAKGQKPTLCFLNITDNPVRIPKGDEEGYTQEVKVIQSMDEEPLPSVGTCTTPSTLQKGSPKSGIPSHLKDLYEDSCSELSHVNKVDDQEKQFQEIREIDDHIIDELFNNFEKTDTTRENNTANISSDKAEEEYGRLFNDPEKTFDESET</sequence>
<feature type="region of interest" description="Disordered" evidence="1">
    <location>
        <begin position="186"/>
        <end position="221"/>
    </location>
</feature>
<reference evidence="2 3" key="1">
    <citation type="submission" date="2020-06" db="EMBL/GenBank/DDBJ databases">
        <authorList>
            <person name="Li R."/>
            <person name="Bekaert M."/>
        </authorList>
    </citation>
    <scope>NUCLEOTIDE SEQUENCE [LARGE SCALE GENOMIC DNA]</scope>
    <source>
        <strain evidence="3">wild</strain>
    </source>
</reference>
<dbReference type="EMBL" id="CACVKT020001814">
    <property type="protein sequence ID" value="CAC5371847.1"/>
    <property type="molecule type" value="Genomic_DNA"/>
</dbReference>
<protein>
    <submittedName>
        <fullName evidence="2">FNBP1</fullName>
    </submittedName>
</protein>
<proteinExistence type="predicted"/>
<accession>A0A6J8ATE8</accession>
<organism evidence="2 3">
    <name type="scientific">Mytilus coruscus</name>
    <name type="common">Sea mussel</name>
    <dbReference type="NCBI Taxonomy" id="42192"/>
    <lineage>
        <taxon>Eukaryota</taxon>
        <taxon>Metazoa</taxon>
        <taxon>Spiralia</taxon>
        <taxon>Lophotrochozoa</taxon>
        <taxon>Mollusca</taxon>
        <taxon>Bivalvia</taxon>
        <taxon>Autobranchia</taxon>
        <taxon>Pteriomorphia</taxon>
        <taxon>Mytilida</taxon>
        <taxon>Mytiloidea</taxon>
        <taxon>Mytilidae</taxon>
        <taxon>Mytilinae</taxon>
        <taxon>Mytilus</taxon>
    </lineage>
</organism>
<feature type="region of interest" description="Disordered" evidence="1">
    <location>
        <begin position="114"/>
        <end position="136"/>
    </location>
</feature>
<gene>
    <name evidence="2" type="ORF">MCOR_10164</name>
</gene>
<feature type="compositionally biased region" description="Basic and acidic residues" evidence="1">
    <location>
        <begin position="199"/>
        <end position="221"/>
    </location>
</feature>
<dbReference type="Proteomes" id="UP000507470">
    <property type="component" value="Unassembled WGS sequence"/>
</dbReference>
<evidence type="ECO:0000313" key="3">
    <source>
        <dbReference type="Proteomes" id="UP000507470"/>
    </source>
</evidence>
<evidence type="ECO:0000256" key="1">
    <source>
        <dbReference type="SAM" id="MobiDB-lite"/>
    </source>
</evidence>